<dbReference type="Gene3D" id="1.10.10.10">
    <property type="entry name" value="Winged helix-like DNA-binding domain superfamily/Winged helix DNA-binding domain"/>
    <property type="match status" value="1"/>
</dbReference>
<evidence type="ECO:0000256" key="5">
    <source>
        <dbReference type="ARBA" id="ARBA00023125"/>
    </source>
</evidence>
<protein>
    <recommendedName>
        <fullName evidence="1">Stage 0 sporulation protein A homolog</fullName>
    </recommendedName>
</protein>
<dbReference type="GO" id="GO:0000976">
    <property type="term" value="F:transcription cis-regulatory region binding"/>
    <property type="evidence" value="ECO:0007669"/>
    <property type="project" value="TreeGrafter"/>
</dbReference>
<feature type="domain" description="OmpR/PhoB-type" evidence="11">
    <location>
        <begin position="133"/>
        <end position="232"/>
    </location>
</feature>
<evidence type="ECO:0000256" key="4">
    <source>
        <dbReference type="ARBA" id="ARBA00023015"/>
    </source>
</evidence>
<dbReference type="Gene3D" id="3.40.50.2300">
    <property type="match status" value="1"/>
</dbReference>
<dbReference type="Pfam" id="PF00486">
    <property type="entry name" value="Trans_reg_C"/>
    <property type="match status" value="1"/>
</dbReference>
<feature type="DNA-binding region" description="OmpR/PhoB-type" evidence="9">
    <location>
        <begin position="133"/>
        <end position="232"/>
    </location>
</feature>
<dbReference type="InterPro" id="IPR001789">
    <property type="entry name" value="Sig_transdc_resp-reg_receiver"/>
</dbReference>
<evidence type="ECO:0000256" key="2">
    <source>
        <dbReference type="ARBA" id="ARBA00022553"/>
    </source>
</evidence>
<keyword evidence="6" id="KW-0804">Transcription</keyword>
<dbReference type="GO" id="GO:0000156">
    <property type="term" value="F:phosphorelay response regulator activity"/>
    <property type="evidence" value="ECO:0007669"/>
    <property type="project" value="TreeGrafter"/>
</dbReference>
<reference evidence="12 13" key="1">
    <citation type="submission" date="2016-11" db="EMBL/GenBank/DDBJ databases">
        <authorList>
            <person name="Jaros S."/>
            <person name="Januszkiewicz K."/>
            <person name="Wedrychowicz H."/>
        </authorList>
    </citation>
    <scope>NUCLEOTIDE SEQUENCE [LARGE SCALE GENOMIC DNA]</scope>
    <source>
        <strain evidence="12 13">DSM 15929</strain>
    </source>
</reference>
<evidence type="ECO:0000259" key="10">
    <source>
        <dbReference type="PROSITE" id="PS50110"/>
    </source>
</evidence>
<accession>A0A1M6L2D8</accession>
<dbReference type="GO" id="GO:0006355">
    <property type="term" value="P:regulation of DNA-templated transcription"/>
    <property type="evidence" value="ECO:0007669"/>
    <property type="project" value="InterPro"/>
</dbReference>
<dbReference type="PANTHER" id="PTHR48111">
    <property type="entry name" value="REGULATOR OF RPOS"/>
    <property type="match status" value="1"/>
</dbReference>
<evidence type="ECO:0000256" key="1">
    <source>
        <dbReference type="ARBA" id="ARBA00018672"/>
    </source>
</evidence>
<comment type="function">
    <text evidence="7">May play the central regulatory role in sporulation. It may be an element of the effector pathway responsible for the activation of sporulation genes in response to nutritional stress. Spo0A may act in concert with spo0H (a sigma factor) to control the expression of some genes that are critical to the sporulation process.</text>
</comment>
<dbReference type="EMBL" id="FRAC01000006">
    <property type="protein sequence ID" value="SHJ65314.1"/>
    <property type="molecule type" value="Genomic_DNA"/>
</dbReference>
<dbReference type="GO" id="GO:0032993">
    <property type="term" value="C:protein-DNA complex"/>
    <property type="evidence" value="ECO:0007669"/>
    <property type="project" value="TreeGrafter"/>
</dbReference>
<dbReference type="SMART" id="SM00862">
    <property type="entry name" value="Trans_reg_C"/>
    <property type="match status" value="1"/>
</dbReference>
<dbReference type="OrthoDB" id="9790442at2"/>
<dbReference type="CDD" id="cd00383">
    <property type="entry name" value="trans_reg_C"/>
    <property type="match status" value="1"/>
</dbReference>
<dbReference type="InterPro" id="IPR036388">
    <property type="entry name" value="WH-like_DNA-bd_sf"/>
</dbReference>
<dbReference type="RefSeq" id="WP_084123879.1">
    <property type="nucleotide sequence ID" value="NZ_FRAC01000006.1"/>
</dbReference>
<dbReference type="FunFam" id="3.40.50.2300:FF:000001">
    <property type="entry name" value="DNA-binding response regulator PhoB"/>
    <property type="match status" value="1"/>
</dbReference>
<evidence type="ECO:0000259" key="11">
    <source>
        <dbReference type="PROSITE" id="PS51755"/>
    </source>
</evidence>
<keyword evidence="2 8" id="KW-0597">Phosphoprotein</keyword>
<evidence type="ECO:0000313" key="13">
    <source>
        <dbReference type="Proteomes" id="UP000184386"/>
    </source>
</evidence>
<evidence type="ECO:0000256" key="8">
    <source>
        <dbReference type="PROSITE-ProRule" id="PRU00169"/>
    </source>
</evidence>
<name>A0A1M6L2D8_9FIRM</name>
<feature type="modified residue" description="4-aspartylphosphate" evidence="8">
    <location>
        <position position="52"/>
    </location>
</feature>
<dbReference type="PROSITE" id="PS50110">
    <property type="entry name" value="RESPONSE_REGULATORY"/>
    <property type="match status" value="1"/>
</dbReference>
<dbReference type="STRING" id="1121322.SAMN02745136_00667"/>
<evidence type="ECO:0000313" key="12">
    <source>
        <dbReference type="EMBL" id="SHJ65314.1"/>
    </source>
</evidence>
<dbReference type="Pfam" id="PF00072">
    <property type="entry name" value="Response_reg"/>
    <property type="match status" value="1"/>
</dbReference>
<dbReference type="Proteomes" id="UP000184386">
    <property type="component" value="Unassembled WGS sequence"/>
</dbReference>
<evidence type="ECO:0000256" key="3">
    <source>
        <dbReference type="ARBA" id="ARBA00023012"/>
    </source>
</evidence>
<dbReference type="InterPro" id="IPR001867">
    <property type="entry name" value="OmpR/PhoB-type_DNA-bd"/>
</dbReference>
<proteinExistence type="predicted"/>
<dbReference type="GO" id="GO:0005829">
    <property type="term" value="C:cytosol"/>
    <property type="evidence" value="ECO:0007669"/>
    <property type="project" value="TreeGrafter"/>
</dbReference>
<keyword evidence="5 9" id="KW-0238">DNA-binding</keyword>
<keyword evidence="3" id="KW-0902">Two-component regulatory system</keyword>
<feature type="domain" description="Response regulatory" evidence="10">
    <location>
        <begin position="3"/>
        <end position="116"/>
    </location>
</feature>
<dbReference type="InterPro" id="IPR039420">
    <property type="entry name" value="WalR-like"/>
</dbReference>
<dbReference type="PROSITE" id="PS51755">
    <property type="entry name" value="OMPR_PHOB"/>
    <property type="match status" value="1"/>
</dbReference>
<organism evidence="12 13">
    <name type="scientific">Anaerocolumna jejuensis DSM 15929</name>
    <dbReference type="NCBI Taxonomy" id="1121322"/>
    <lineage>
        <taxon>Bacteria</taxon>
        <taxon>Bacillati</taxon>
        <taxon>Bacillota</taxon>
        <taxon>Clostridia</taxon>
        <taxon>Lachnospirales</taxon>
        <taxon>Lachnospiraceae</taxon>
        <taxon>Anaerocolumna</taxon>
    </lineage>
</organism>
<dbReference type="InterPro" id="IPR016032">
    <property type="entry name" value="Sig_transdc_resp-reg_C-effctor"/>
</dbReference>
<dbReference type="Gene3D" id="6.10.250.690">
    <property type="match status" value="1"/>
</dbReference>
<dbReference type="PANTHER" id="PTHR48111:SF26">
    <property type="entry name" value="STAGE 0 SPORULATION PROTEIN A HOMOLOG"/>
    <property type="match status" value="1"/>
</dbReference>
<dbReference type="FunFam" id="1.10.10.10:FF:000018">
    <property type="entry name" value="DNA-binding response regulator ResD"/>
    <property type="match status" value="1"/>
</dbReference>
<keyword evidence="4" id="KW-0805">Transcription regulation</keyword>
<dbReference type="SUPFAM" id="SSF52172">
    <property type="entry name" value="CheY-like"/>
    <property type="match status" value="1"/>
</dbReference>
<dbReference type="SUPFAM" id="SSF46894">
    <property type="entry name" value="C-terminal effector domain of the bipartite response regulators"/>
    <property type="match status" value="1"/>
</dbReference>
<evidence type="ECO:0000256" key="7">
    <source>
        <dbReference type="ARBA" id="ARBA00024867"/>
    </source>
</evidence>
<dbReference type="AlphaFoldDB" id="A0A1M6L2D8"/>
<keyword evidence="13" id="KW-1185">Reference proteome</keyword>
<gene>
    <name evidence="12" type="ORF">SAMN02745136_00667</name>
</gene>
<evidence type="ECO:0000256" key="9">
    <source>
        <dbReference type="PROSITE-ProRule" id="PRU01091"/>
    </source>
</evidence>
<sequence length="233" mass="26675">MKKILIVEDDELIAELEKDYLEASNYETETVGNGILGMKYAKEKDYDLILLDVMLPGLSGFEICRELRKDMDIPIIMVTAKGEDIDKIRGLGLGVDDYIVKPFSPSELVARVKAHLGIHERLLFKNEGAQKKNEEINIKQLRILPLSRRVYVNDQEVILANKEFELLLFLARNPNIVFSKEVLFDRVWGMDAMGDASTVTVHINRLREKIEADTSKPEYIDTVWGAGYRFQVK</sequence>
<evidence type="ECO:0000256" key="6">
    <source>
        <dbReference type="ARBA" id="ARBA00023163"/>
    </source>
</evidence>
<dbReference type="CDD" id="cd17574">
    <property type="entry name" value="REC_OmpR"/>
    <property type="match status" value="1"/>
</dbReference>
<dbReference type="SMART" id="SM00448">
    <property type="entry name" value="REC"/>
    <property type="match status" value="1"/>
</dbReference>
<dbReference type="InterPro" id="IPR011006">
    <property type="entry name" value="CheY-like_superfamily"/>
</dbReference>